<proteinExistence type="inferred from homology"/>
<dbReference type="EMBL" id="GL698488">
    <property type="protein sequence ID" value="EFY90653.1"/>
    <property type="molecule type" value="Genomic_DNA"/>
</dbReference>
<dbReference type="STRING" id="655827.E9E052"/>
<evidence type="ECO:0000256" key="1">
    <source>
        <dbReference type="ARBA" id="ARBA00009740"/>
    </source>
</evidence>
<dbReference type="Pfam" id="PF06884">
    <property type="entry name" value="DUF1264"/>
    <property type="match status" value="1"/>
</dbReference>
<evidence type="ECO:0000256" key="2">
    <source>
        <dbReference type="SAM" id="MobiDB-lite"/>
    </source>
</evidence>
<keyword evidence="4" id="KW-1185">Reference proteome</keyword>
<dbReference type="eggNOG" id="ENOG502QR3B">
    <property type="taxonomic scope" value="Eukaryota"/>
</dbReference>
<dbReference type="KEGG" id="maw:19247544"/>
<feature type="region of interest" description="Disordered" evidence="2">
    <location>
        <begin position="200"/>
        <end position="244"/>
    </location>
</feature>
<protein>
    <submittedName>
        <fullName evidence="3">DUF1264 domain protein</fullName>
    </submittedName>
</protein>
<dbReference type="PANTHER" id="PTHR31360:SF0">
    <property type="entry name" value="OIL BODY-ASSOCIATED PROTEIN 1B"/>
    <property type="match status" value="1"/>
</dbReference>
<dbReference type="PANTHER" id="PTHR31360">
    <property type="match status" value="1"/>
</dbReference>
<dbReference type="GeneID" id="19247544"/>
<evidence type="ECO:0000313" key="3">
    <source>
        <dbReference type="EMBL" id="EFY90653.1"/>
    </source>
</evidence>
<gene>
    <name evidence="3" type="ORF">MAC_03233</name>
</gene>
<dbReference type="OMA" id="CTWQADR"/>
<comment type="similarity">
    <text evidence="1">Belongs to the OBAP family.</text>
</comment>
<dbReference type="AlphaFoldDB" id="E9E052"/>
<evidence type="ECO:0000313" key="4">
    <source>
        <dbReference type="Proteomes" id="UP000002499"/>
    </source>
</evidence>
<dbReference type="HOGENOM" id="CLU_071931_2_1_1"/>
<dbReference type="InParanoid" id="E9E052"/>
<feature type="compositionally biased region" description="Basic and acidic residues" evidence="2">
    <location>
        <begin position="203"/>
        <end position="226"/>
    </location>
</feature>
<accession>E9E052</accession>
<sequence length="244" mass="27897">MTVDGKPRVQYQMPKTCREVHDGTFTSLVAQGLKGYGEPTSMKDAVLLGTSSITQNFKPIKNVCAHLNAFHAYADDLGRSIETNHFCSQINSDVRQCLLYDSPDANARLIGIEYMITPQLYETLPPDERRLWHSHVYEVKSGMLVMPNRVIPQTPWDMAENKEMGEIVKLYGKTYHLWQTDRGDKLPLGEPQLVTNYTNDGQPDFKKVEDRDERFGTDYRAKRDARQGIPTPDIHKDADSYWKG</sequence>
<dbReference type="InterPro" id="IPR010686">
    <property type="entry name" value="OBAP-like"/>
</dbReference>
<dbReference type="Proteomes" id="UP000002499">
    <property type="component" value="Unassembled WGS sequence"/>
</dbReference>
<organism evidence="4">
    <name type="scientific">Metarhizium acridum (strain CQMa 102)</name>
    <dbReference type="NCBI Taxonomy" id="655827"/>
    <lineage>
        <taxon>Eukaryota</taxon>
        <taxon>Fungi</taxon>
        <taxon>Dikarya</taxon>
        <taxon>Ascomycota</taxon>
        <taxon>Pezizomycotina</taxon>
        <taxon>Sordariomycetes</taxon>
        <taxon>Hypocreomycetidae</taxon>
        <taxon>Hypocreales</taxon>
        <taxon>Clavicipitaceae</taxon>
        <taxon>Metarhizium</taxon>
    </lineage>
</organism>
<name>E9E052_METAQ</name>
<reference evidence="3 4" key="1">
    <citation type="journal article" date="2011" name="PLoS Genet.">
        <title>Genome sequencing and comparative transcriptomics of the model entomopathogenic fungi Metarhizium anisopliae and M. acridum.</title>
        <authorList>
            <person name="Gao Q."/>
            <person name="Jin K."/>
            <person name="Ying S.H."/>
            <person name="Zhang Y."/>
            <person name="Xiao G."/>
            <person name="Shang Y."/>
            <person name="Duan Z."/>
            <person name="Hu X."/>
            <person name="Xie X.Q."/>
            <person name="Zhou G."/>
            <person name="Peng G."/>
            <person name="Luo Z."/>
            <person name="Huang W."/>
            <person name="Wang B."/>
            <person name="Fang W."/>
            <person name="Wang S."/>
            <person name="Zhong Y."/>
            <person name="Ma L.J."/>
            <person name="St Leger R.J."/>
            <person name="Zhao G.P."/>
            <person name="Pei Y."/>
            <person name="Feng M.G."/>
            <person name="Xia Y."/>
            <person name="Wang C."/>
        </authorList>
    </citation>
    <scope>NUCLEOTIDE SEQUENCE [LARGE SCALE GENOMIC DNA]</scope>
    <source>
        <strain evidence="3 4">CQMa 102</strain>
    </source>
</reference>
<dbReference type="OrthoDB" id="1901244at2759"/>
<feature type="compositionally biased region" description="Basic and acidic residues" evidence="2">
    <location>
        <begin position="233"/>
        <end position="244"/>
    </location>
</feature>